<reference evidence="2 3" key="1">
    <citation type="submission" date="2020-04" db="EMBL/GenBank/DDBJ databases">
        <authorList>
            <person name="De Canck E."/>
        </authorList>
    </citation>
    <scope>NUCLEOTIDE SEQUENCE [LARGE SCALE GENOMIC DNA]</scope>
    <source>
        <strain evidence="2 3">LMG 1861</strain>
    </source>
</reference>
<organism evidence="2 3">
    <name type="scientific">Achromobacter piechaudii</name>
    <dbReference type="NCBI Taxonomy" id="72556"/>
    <lineage>
        <taxon>Bacteria</taxon>
        <taxon>Pseudomonadati</taxon>
        <taxon>Pseudomonadota</taxon>
        <taxon>Betaproteobacteria</taxon>
        <taxon>Burkholderiales</taxon>
        <taxon>Alcaligenaceae</taxon>
        <taxon>Achromobacter</taxon>
    </lineage>
</organism>
<dbReference type="RefSeq" id="WP_175127323.1">
    <property type="nucleotide sequence ID" value="NZ_CADILD010000001.1"/>
</dbReference>
<evidence type="ECO:0000259" key="1">
    <source>
        <dbReference type="Pfam" id="PF14082"/>
    </source>
</evidence>
<name>A0A6S7DL32_9BURK</name>
<gene>
    <name evidence="2" type="ORF">LMG1861_00081</name>
</gene>
<dbReference type="InterPro" id="IPR025359">
    <property type="entry name" value="SduA_C"/>
</dbReference>
<proteinExistence type="predicted"/>
<dbReference type="Proteomes" id="UP000494105">
    <property type="component" value="Unassembled WGS sequence"/>
</dbReference>
<dbReference type="Pfam" id="PF14082">
    <property type="entry name" value="SduA_C"/>
    <property type="match status" value="1"/>
</dbReference>
<protein>
    <recommendedName>
        <fullName evidence="1">Shedu protein SduA C-terminal domain-containing protein</fullName>
    </recommendedName>
</protein>
<accession>A0A6S7DL32</accession>
<evidence type="ECO:0000313" key="2">
    <source>
        <dbReference type="EMBL" id="CAB3817634.1"/>
    </source>
</evidence>
<dbReference type="AlphaFoldDB" id="A0A6S7DL32"/>
<feature type="domain" description="Shedu protein SduA C-terminal" evidence="1">
    <location>
        <begin position="38"/>
        <end position="218"/>
    </location>
</feature>
<sequence length="231" mass="26102">MAASKTTKISATKPNIKRVPRVNALEIYSADSAAARTQLIELEGWLSSNVNFTEVAQAIPEFDKRRHLCAAIGTTFGNHLNYPDRLSFELNLGGNYFPDLVVGDSKRESLVLVEFEGAEKYQIFQNKKTGQQYPSFSAKFQHGFFQLLDWMHRLKDASKENKEDWFTFVPKKTATVLVIGRDSELSPRSQAERRLDSLANSFTPDNNDLYVVTYDGLIETVKGRLLSSLNN</sequence>
<evidence type="ECO:0000313" key="3">
    <source>
        <dbReference type="Proteomes" id="UP000494105"/>
    </source>
</evidence>
<dbReference type="EMBL" id="CADILD010000001">
    <property type="protein sequence ID" value="CAB3817634.1"/>
    <property type="molecule type" value="Genomic_DNA"/>
</dbReference>